<dbReference type="EMBL" id="JAJJMB010017856">
    <property type="protein sequence ID" value="KAI3834139.1"/>
    <property type="molecule type" value="Genomic_DNA"/>
</dbReference>
<reference evidence="1" key="1">
    <citation type="submission" date="2022-04" db="EMBL/GenBank/DDBJ databases">
        <title>A functionally conserved STORR gene fusion in Papaver species that diverged 16.8 million years ago.</title>
        <authorList>
            <person name="Catania T."/>
        </authorList>
    </citation>
    <scope>NUCLEOTIDE SEQUENCE</scope>
    <source>
        <strain evidence="1">S-188037</strain>
    </source>
</reference>
<comment type="caution">
    <text evidence="1">The sequence shown here is derived from an EMBL/GenBank/DDBJ whole genome shotgun (WGS) entry which is preliminary data.</text>
</comment>
<name>A0AAD4RV48_9MAGN</name>
<dbReference type="AlphaFoldDB" id="A0AAD4RV48"/>
<dbReference type="Proteomes" id="UP001202328">
    <property type="component" value="Unassembled WGS sequence"/>
</dbReference>
<organism evidence="1 2">
    <name type="scientific">Papaver atlanticum</name>
    <dbReference type="NCBI Taxonomy" id="357466"/>
    <lineage>
        <taxon>Eukaryota</taxon>
        <taxon>Viridiplantae</taxon>
        <taxon>Streptophyta</taxon>
        <taxon>Embryophyta</taxon>
        <taxon>Tracheophyta</taxon>
        <taxon>Spermatophyta</taxon>
        <taxon>Magnoliopsida</taxon>
        <taxon>Ranunculales</taxon>
        <taxon>Papaveraceae</taxon>
        <taxon>Papaveroideae</taxon>
        <taxon>Papaver</taxon>
    </lineage>
</organism>
<evidence type="ECO:0000313" key="2">
    <source>
        <dbReference type="Proteomes" id="UP001202328"/>
    </source>
</evidence>
<protein>
    <submittedName>
        <fullName evidence="1">Uncharacterized protein</fullName>
    </submittedName>
</protein>
<evidence type="ECO:0000313" key="1">
    <source>
        <dbReference type="EMBL" id="KAI3834139.1"/>
    </source>
</evidence>
<proteinExistence type="predicted"/>
<keyword evidence="2" id="KW-1185">Reference proteome</keyword>
<sequence>MEFTEVIFSISVNKLELVSKKANGAQPSVLTTQPSICSVERSHNNTVIDAHEARCCEPKCCASKRSEAKCCEPKCCASKRSEVKCCASKRNVTKRCEPKPCASKRSEAKCCEPKHRELNCYEPKNCELIADAEAG</sequence>
<gene>
    <name evidence="1" type="ORF">MKW98_018189</name>
</gene>
<accession>A0AAD4RV48</accession>